<sequence>MKDNEELMFSDKEIDDMLPTTLRRSSRA</sequence>
<gene>
    <name evidence="2" type="ORF">MESS2_740076</name>
</gene>
<feature type="compositionally biased region" description="Basic and acidic residues" evidence="1">
    <location>
        <begin position="1"/>
        <end position="12"/>
    </location>
</feature>
<comment type="caution">
    <text evidence="2">The sequence shown here is derived from an EMBL/GenBank/DDBJ whole genome shotgun (WGS) entry which is preliminary data.</text>
</comment>
<protein>
    <submittedName>
        <fullName evidence="2">Uncharacterized protein</fullName>
    </submittedName>
</protein>
<accession>M5ETY4</accession>
<evidence type="ECO:0000313" key="3">
    <source>
        <dbReference type="Proteomes" id="UP000012062"/>
    </source>
</evidence>
<feature type="region of interest" description="Disordered" evidence="1">
    <location>
        <begin position="1"/>
        <end position="28"/>
    </location>
</feature>
<name>M5ETY4_9HYPH</name>
<evidence type="ECO:0000256" key="1">
    <source>
        <dbReference type="SAM" id="MobiDB-lite"/>
    </source>
</evidence>
<keyword evidence="3" id="KW-1185">Reference proteome</keyword>
<dbReference type="Proteomes" id="UP000012062">
    <property type="component" value="Unassembled WGS sequence"/>
</dbReference>
<evidence type="ECO:0000313" key="2">
    <source>
        <dbReference type="EMBL" id="CCV08449.1"/>
    </source>
</evidence>
<organism evidence="2 3">
    <name type="scientific">Mesorhizobium metallidurans STM 2683</name>
    <dbReference type="NCBI Taxonomy" id="1297569"/>
    <lineage>
        <taxon>Bacteria</taxon>
        <taxon>Pseudomonadati</taxon>
        <taxon>Pseudomonadota</taxon>
        <taxon>Alphaproteobacteria</taxon>
        <taxon>Hyphomicrobiales</taxon>
        <taxon>Phyllobacteriaceae</taxon>
        <taxon>Mesorhizobium</taxon>
    </lineage>
</organism>
<dbReference type="AlphaFoldDB" id="M5ETY4"/>
<dbReference type="EMBL" id="CAUM01000144">
    <property type="protein sequence ID" value="CCV08449.1"/>
    <property type="molecule type" value="Genomic_DNA"/>
</dbReference>
<reference evidence="2 3" key="1">
    <citation type="submission" date="2013-02" db="EMBL/GenBank/DDBJ databases">
        <authorList>
            <person name="Genoscope - CEA"/>
        </authorList>
    </citation>
    <scope>NUCLEOTIDE SEQUENCE [LARGE SCALE GENOMIC DNA]</scope>
    <source>
        <strain evidence="2 3">STM 2683</strain>
    </source>
</reference>
<proteinExistence type="predicted"/>
<dbReference type="STRING" id="1297569.MESS2_740076"/>